<evidence type="ECO:0000313" key="2">
    <source>
        <dbReference type="EMBL" id="KAL1379590.1"/>
    </source>
</evidence>
<accession>A0ABD1CTN0</accession>
<protein>
    <recommendedName>
        <fullName evidence="1">Translation elongation factor EFTs/EF1B dimerisation domain-containing protein</fullName>
    </recommendedName>
</protein>
<organism evidence="2 3">
    <name type="scientific">Culex pipiens pipiens</name>
    <name type="common">Northern house mosquito</name>
    <dbReference type="NCBI Taxonomy" id="38569"/>
    <lineage>
        <taxon>Eukaryota</taxon>
        <taxon>Metazoa</taxon>
        <taxon>Ecdysozoa</taxon>
        <taxon>Arthropoda</taxon>
        <taxon>Hexapoda</taxon>
        <taxon>Insecta</taxon>
        <taxon>Pterygota</taxon>
        <taxon>Neoptera</taxon>
        <taxon>Endopterygota</taxon>
        <taxon>Diptera</taxon>
        <taxon>Nematocera</taxon>
        <taxon>Culicoidea</taxon>
        <taxon>Culicidae</taxon>
        <taxon>Culicinae</taxon>
        <taxon>Culicini</taxon>
        <taxon>Culex</taxon>
        <taxon>Culex</taxon>
    </lineage>
</organism>
<evidence type="ECO:0000259" key="1">
    <source>
        <dbReference type="Pfam" id="PF00889"/>
    </source>
</evidence>
<dbReference type="EMBL" id="JBEHCU010009609">
    <property type="protein sequence ID" value="KAL1379590.1"/>
    <property type="molecule type" value="Genomic_DNA"/>
</dbReference>
<dbReference type="InterPro" id="IPR036402">
    <property type="entry name" value="EF-Ts_dimer_sf"/>
</dbReference>
<keyword evidence="3" id="KW-1185">Reference proteome</keyword>
<dbReference type="InterPro" id="IPR014039">
    <property type="entry name" value="Transl_elong_EFTs/EF1B_dimer"/>
</dbReference>
<feature type="domain" description="Translation elongation factor EFTs/EF1B dimerisation" evidence="1">
    <location>
        <begin position="20"/>
        <end position="58"/>
    </location>
</feature>
<proteinExistence type="predicted"/>
<dbReference type="Proteomes" id="UP001562425">
    <property type="component" value="Unassembled WGS sequence"/>
</dbReference>
<name>A0ABD1CTN0_CULPP</name>
<reference evidence="2 3" key="1">
    <citation type="submission" date="2024-05" db="EMBL/GenBank/DDBJ databases">
        <title>Culex pipiens pipiens assembly and annotation.</title>
        <authorList>
            <person name="Alout H."/>
            <person name="Durand T."/>
        </authorList>
    </citation>
    <scope>NUCLEOTIDE SEQUENCE [LARGE SCALE GENOMIC DNA]</scope>
    <source>
        <strain evidence="2">HA-2024</strain>
        <tissue evidence="2">Whole body</tissue>
    </source>
</reference>
<dbReference type="SUPFAM" id="SSF54713">
    <property type="entry name" value="Elongation factor Ts (EF-Ts), dimerisation domain"/>
    <property type="match status" value="1"/>
</dbReference>
<feature type="non-terminal residue" evidence="2">
    <location>
        <position position="71"/>
    </location>
</feature>
<evidence type="ECO:0000313" key="3">
    <source>
        <dbReference type="Proteomes" id="UP001562425"/>
    </source>
</evidence>
<comment type="caution">
    <text evidence="2">The sequence shown here is derived from an EMBL/GenBank/DDBJ whole genome shotgun (WGS) entry which is preliminary data.</text>
</comment>
<sequence length="71" mass="8069">MKPTRLGDKARDEPAADKDDETCLIYQEYLADPSYTVGEVLEANQLEVVDFQRFECGEKVKAEDENVRATN</sequence>
<dbReference type="Gene3D" id="3.30.479.20">
    <property type="entry name" value="Elongation factor Ts, dimerisation domain"/>
    <property type="match status" value="1"/>
</dbReference>
<dbReference type="AlphaFoldDB" id="A0ABD1CTN0"/>
<gene>
    <name evidence="2" type="ORF">pipiens_020278</name>
</gene>
<dbReference type="Pfam" id="PF00889">
    <property type="entry name" value="EF_TS"/>
    <property type="match status" value="1"/>
</dbReference>